<name>A0A7S0L056_9EUKA</name>
<reference evidence="2" key="1">
    <citation type="submission" date="2021-01" db="EMBL/GenBank/DDBJ databases">
        <authorList>
            <person name="Corre E."/>
            <person name="Pelletier E."/>
            <person name="Niang G."/>
            <person name="Scheremetjew M."/>
            <person name="Finn R."/>
            <person name="Kale V."/>
            <person name="Holt S."/>
            <person name="Cochrane G."/>
            <person name="Meng A."/>
            <person name="Brown T."/>
            <person name="Cohen L."/>
        </authorList>
    </citation>
    <scope>NUCLEOTIDE SEQUENCE</scope>
    <source>
        <strain evidence="2">PLY182g</strain>
    </source>
</reference>
<organism evidence="2">
    <name type="scientific">Coccolithus braarudii</name>
    <dbReference type="NCBI Taxonomy" id="221442"/>
    <lineage>
        <taxon>Eukaryota</taxon>
        <taxon>Haptista</taxon>
        <taxon>Haptophyta</taxon>
        <taxon>Prymnesiophyceae</taxon>
        <taxon>Coccolithales</taxon>
        <taxon>Coccolithaceae</taxon>
        <taxon>Coccolithus</taxon>
    </lineage>
</organism>
<dbReference type="InterPro" id="IPR029063">
    <property type="entry name" value="SAM-dependent_MTases_sf"/>
</dbReference>
<dbReference type="SUPFAM" id="SSF53335">
    <property type="entry name" value="S-adenosyl-L-methionine-dependent methyltransferases"/>
    <property type="match status" value="1"/>
</dbReference>
<accession>A0A7S0L056</accession>
<dbReference type="EMBL" id="HBEY01001874">
    <property type="protein sequence ID" value="CAD8597619.1"/>
    <property type="molecule type" value="Transcribed_RNA"/>
</dbReference>
<proteinExistence type="predicted"/>
<protein>
    <recommendedName>
        <fullName evidence="1">Methyltransferase FkbM domain-containing protein</fullName>
    </recommendedName>
</protein>
<dbReference type="AlphaFoldDB" id="A0A7S0L056"/>
<feature type="domain" description="Methyltransferase FkbM" evidence="1">
    <location>
        <begin position="8"/>
        <end position="69"/>
    </location>
</feature>
<dbReference type="InterPro" id="IPR006342">
    <property type="entry name" value="FkbM_mtfrase"/>
</dbReference>
<dbReference type="Pfam" id="PF05050">
    <property type="entry name" value="Methyltransf_21"/>
    <property type="match status" value="1"/>
</dbReference>
<gene>
    <name evidence="2" type="ORF">CPEL01642_LOCUS949</name>
</gene>
<sequence>MLPFRRSGETVDFLSIDTEGHDSLVLLGASRGMKRRAFRVIEFEYHKVGMWARTSLNDTVVALRNHRYSCYWQGHRRLIVFRFDCDNEFHAWSNLVCTHEERVARRFDSLARSQNAVQLEITPNSRAPTSVHSCPPPPSTPVDSLVLVSPALLTPHKYAFVYARVARRKALLPRRASDQRTHLIRSFSPTTTHMPPLHSTPFTLGDRSYIREKVITTYETLFTTNALTPSDWAEFFFLKPNAEWLQAQLSTLTAPQIAHARPATRTLVSRCLDSMEPAADAASRANAMETWRRWC</sequence>
<evidence type="ECO:0000313" key="2">
    <source>
        <dbReference type="EMBL" id="CAD8597619.1"/>
    </source>
</evidence>
<evidence type="ECO:0000259" key="1">
    <source>
        <dbReference type="Pfam" id="PF05050"/>
    </source>
</evidence>